<accession>A0ABM1I051</accession>
<sequence>MDSNLSSFDDTSSEKENLYDGPSSNKRKELEKKIKDLRDVVKQLQEKLRVTRFKNIKGTNSQNTLVDKKKQIVPIDINHELYRYSGLYCAQVVATKFIIGFSSFLKHQEEKFAIEFIFQNKTIRVGKWIMPMSVDMKQLLSEVSLNTVEDLHPFLRNCKLHVDSYIMRLQQYQTFKSYLDNLNNCNVQTNLGYSTFILELSQVYDKINESYVRITIFLWYNSKNNKPDDIKFEIHGNIKYKEETEKRLRKSLKVFYINDLITAFDKFLQEDNAQFTWKRENKNDTISETDVSSDSKENEDNLSSTRSPNKIFKTRRKRKRPLATTAKGIRKDNVDKILKQSNKNIKIPTQLLKQEVHKEANTSKQMKNVTSPKPSKIVKKQSKLPYFSIQLRSREKLLNTSKIIDDKVKRIKSSVTSTPKRLRSRKLTSIEKLPQLDISDIDGK</sequence>
<evidence type="ECO:0000313" key="4">
    <source>
        <dbReference type="RefSeq" id="XP_015173588.1"/>
    </source>
</evidence>
<reference evidence="4" key="1">
    <citation type="submission" date="2025-08" db="UniProtKB">
        <authorList>
            <consortium name="RefSeq"/>
        </authorList>
    </citation>
    <scope>IDENTIFICATION</scope>
    <source>
        <tissue evidence="4">Whole body</tissue>
    </source>
</reference>
<feature type="region of interest" description="Disordered" evidence="2">
    <location>
        <begin position="286"/>
        <end position="323"/>
    </location>
</feature>
<keyword evidence="3" id="KW-1185">Reference proteome</keyword>
<dbReference type="GeneID" id="107064910"/>
<proteinExistence type="predicted"/>
<organism evidence="3 4">
    <name type="scientific">Polistes dominula</name>
    <name type="common">European paper wasp</name>
    <name type="synonym">Vespa dominula</name>
    <dbReference type="NCBI Taxonomy" id="743375"/>
    <lineage>
        <taxon>Eukaryota</taxon>
        <taxon>Metazoa</taxon>
        <taxon>Ecdysozoa</taxon>
        <taxon>Arthropoda</taxon>
        <taxon>Hexapoda</taxon>
        <taxon>Insecta</taxon>
        <taxon>Pterygota</taxon>
        <taxon>Neoptera</taxon>
        <taxon>Endopterygota</taxon>
        <taxon>Hymenoptera</taxon>
        <taxon>Apocrita</taxon>
        <taxon>Aculeata</taxon>
        <taxon>Vespoidea</taxon>
        <taxon>Vespidae</taxon>
        <taxon>Polistinae</taxon>
        <taxon>Polistini</taxon>
        <taxon>Polistes</taxon>
    </lineage>
</organism>
<protein>
    <submittedName>
        <fullName evidence="4">Uncharacterized protein LOC107064910</fullName>
    </submittedName>
</protein>
<name>A0ABM1I051_POLDO</name>
<evidence type="ECO:0000256" key="1">
    <source>
        <dbReference type="SAM" id="Coils"/>
    </source>
</evidence>
<dbReference type="RefSeq" id="XP_015173588.1">
    <property type="nucleotide sequence ID" value="XM_015318102.1"/>
</dbReference>
<feature type="region of interest" description="Disordered" evidence="2">
    <location>
        <begin position="1"/>
        <end position="26"/>
    </location>
</feature>
<gene>
    <name evidence="4" type="primary">LOC107064910</name>
</gene>
<feature type="compositionally biased region" description="Basic residues" evidence="2">
    <location>
        <begin position="312"/>
        <end position="321"/>
    </location>
</feature>
<keyword evidence="1" id="KW-0175">Coiled coil</keyword>
<evidence type="ECO:0000256" key="2">
    <source>
        <dbReference type="SAM" id="MobiDB-lite"/>
    </source>
</evidence>
<feature type="coiled-coil region" evidence="1">
    <location>
        <begin position="27"/>
        <end position="54"/>
    </location>
</feature>
<dbReference type="Proteomes" id="UP000694924">
    <property type="component" value="Unplaced"/>
</dbReference>
<evidence type="ECO:0000313" key="3">
    <source>
        <dbReference type="Proteomes" id="UP000694924"/>
    </source>
</evidence>
<feature type="compositionally biased region" description="Polar residues" evidence="2">
    <location>
        <begin position="1"/>
        <end position="10"/>
    </location>
</feature>